<organism evidence="1 2">
    <name type="scientific">Candidatus Scybalomonas excrementavium</name>
    <dbReference type="NCBI Taxonomy" id="2840943"/>
    <lineage>
        <taxon>Bacteria</taxon>
        <taxon>Bacillati</taxon>
        <taxon>Bacillota</taxon>
        <taxon>Clostridia</taxon>
        <taxon>Lachnospirales</taxon>
        <taxon>Lachnospiraceae</taxon>
        <taxon>Lachnospiraceae incertae sedis</taxon>
        <taxon>Candidatus Scybalomonas</taxon>
    </lineage>
</organism>
<comment type="caution">
    <text evidence="1">The sequence shown here is derived from an EMBL/GenBank/DDBJ whole genome shotgun (WGS) entry which is preliminary data.</text>
</comment>
<proteinExistence type="predicted"/>
<protein>
    <submittedName>
        <fullName evidence="1">Uncharacterized protein</fullName>
    </submittedName>
</protein>
<sequence length="144" mass="16138">MKRIMGEEVEVICINEKSGAKTQGTIGEIVTYTMDQETGNIVVEEEQLVTKTGKSIVFGIVVEEGKEYHMQIQMMTELGELAQLPLSIYMDNIYRTTLSMQGTSGKTIEQEHELGFLRGANHYIKLVVGDAGMKLKKITISYKE</sequence>
<dbReference type="Proteomes" id="UP000823618">
    <property type="component" value="Unassembled WGS sequence"/>
</dbReference>
<dbReference type="EMBL" id="JADIML010000065">
    <property type="protein sequence ID" value="MBO8462715.1"/>
    <property type="molecule type" value="Genomic_DNA"/>
</dbReference>
<accession>A0A9D9HZA5</accession>
<dbReference type="AlphaFoldDB" id="A0A9D9HZA5"/>
<reference evidence="1" key="2">
    <citation type="journal article" date="2021" name="PeerJ">
        <title>Extensive microbial diversity within the chicken gut microbiome revealed by metagenomics and culture.</title>
        <authorList>
            <person name="Gilroy R."/>
            <person name="Ravi A."/>
            <person name="Getino M."/>
            <person name="Pursley I."/>
            <person name="Horton D.L."/>
            <person name="Alikhan N.F."/>
            <person name="Baker D."/>
            <person name="Gharbi K."/>
            <person name="Hall N."/>
            <person name="Watson M."/>
            <person name="Adriaenssens E.M."/>
            <person name="Foster-Nyarko E."/>
            <person name="Jarju S."/>
            <person name="Secka A."/>
            <person name="Antonio M."/>
            <person name="Oren A."/>
            <person name="Chaudhuri R.R."/>
            <person name="La Ragione R."/>
            <person name="Hildebrand F."/>
            <person name="Pallen M.J."/>
        </authorList>
    </citation>
    <scope>NUCLEOTIDE SEQUENCE</scope>
    <source>
        <strain evidence="1">E3-2379</strain>
    </source>
</reference>
<evidence type="ECO:0000313" key="1">
    <source>
        <dbReference type="EMBL" id="MBO8462715.1"/>
    </source>
</evidence>
<name>A0A9D9HZA5_9FIRM</name>
<gene>
    <name evidence="1" type="ORF">IAC13_02145</name>
</gene>
<reference evidence="1" key="1">
    <citation type="submission" date="2020-10" db="EMBL/GenBank/DDBJ databases">
        <authorList>
            <person name="Gilroy R."/>
        </authorList>
    </citation>
    <scope>NUCLEOTIDE SEQUENCE</scope>
    <source>
        <strain evidence="1">E3-2379</strain>
    </source>
</reference>
<evidence type="ECO:0000313" key="2">
    <source>
        <dbReference type="Proteomes" id="UP000823618"/>
    </source>
</evidence>